<evidence type="ECO:0000313" key="4">
    <source>
        <dbReference type="Proteomes" id="UP000642488"/>
    </source>
</evidence>
<sequence>MRYACLLLTVPGPAFAHAGHLGALAGHDHWIAGAAVGIALGIGLWQAAKDRKARKDDTAADDTTPEQSA</sequence>
<protein>
    <submittedName>
        <fullName evidence="3">Uncharacterized protein</fullName>
    </submittedName>
</protein>
<dbReference type="InterPro" id="IPR046619">
    <property type="entry name" value="DUF6732"/>
</dbReference>
<accession>A0A934IIF5</accession>
<evidence type="ECO:0000256" key="1">
    <source>
        <dbReference type="SAM" id="Phobius"/>
    </source>
</evidence>
<dbReference type="AlphaFoldDB" id="A0A934IIF5"/>
<dbReference type="Pfam" id="PF20506">
    <property type="entry name" value="DUF6732"/>
    <property type="match status" value="1"/>
</dbReference>
<keyword evidence="2" id="KW-0732">Signal</keyword>
<keyword evidence="1" id="KW-0472">Membrane</keyword>
<gene>
    <name evidence="3" type="ORF">ILP92_12820</name>
</gene>
<feature type="chain" id="PRO_5037323283" evidence="2">
    <location>
        <begin position="17"/>
        <end position="69"/>
    </location>
</feature>
<comment type="caution">
    <text evidence="3">The sequence shown here is derived from an EMBL/GenBank/DDBJ whole genome shotgun (WGS) entry which is preliminary data.</text>
</comment>
<dbReference type="Proteomes" id="UP000642488">
    <property type="component" value="Unassembled WGS sequence"/>
</dbReference>
<name>A0A934IIF5_9RHOB</name>
<keyword evidence="4" id="KW-1185">Reference proteome</keyword>
<keyword evidence="1" id="KW-0812">Transmembrane</keyword>
<dbReference type="EMBL" id="JAEKPD010000013">
    <property type="protein sequence ID" value="MBJ3763632.1"/>
    <property type="molecule type" value="Genomic_DNA"/>
</dbReference>
<evidence type="ECO:0000256" key="2">
    <source>
        <dbReference type="SAM" id="SignalP"/>
    </source>
</evidence>
<evidence type="ECO:0000313" key="3">
    <source>
        <dbReference type="EMBL" id="MBJ3763632.1"/>
    </source>
</evidence>
<proteinExistence type="predicted"/>
<feature type="signal peptide" evidence="2">
    <location>
        <begin position="1"/>
        <end position="16"/>
    </location>
</feature>
<feature type="transmembrane region" description="Helical" evidence="1">
    <location>
        <begin position="28"/>
        <end position="45"/>
    </location>
</feature>
<organism evidence="3 4">
    <name type="scientific">Palleronia pontilimi</name>
    <dbReference type="NCBI Taxonomy" id="1964209"/>
    <lineage>
        <taxon>Bacteria</taxon>
        <taxon>Pseudomonadati</taxon>
        <taxon>Pseudomonadota</taxon>
        <taxon>Alphaproteobacteria</taxon>
        <taxon>Rhodobacterales</taxon>
        <taxon>Roseobacteraceae</taxon>
        <taxon>Palleronia</taxon>
    </lineage>
</organism>
<keyword evidence="1" id="KW-1133">Transmembrane helix</keyword>
<reference evidence="3" key="1">
    <citation type="submission" date="2020-12" db="EMBL/GenBank/DDBJ databases">
        <title>Bacterial taxonomy.</title>
        <authorList>
            <person name="Pan X."/>
        </authorList>
    </citation>
    <scope>NUCLEOTIDE SEQUENCE</scope>
    <source>
        <strain evidence="3">KCTC 52957</strain>
    </source>
</reference>
<dbReference type="RefSeq" id="WP_198916808.1">
    <property type="nucleotide sequence ID" value="NZ_JAEKPD010000013.1"/>
</dbReference>